<dbReference type="EMBL" id="CACRXK020004327">
    <property type="protein sequence ID" value="CAB4002343.1"/>
    <property type="molecule type" value="Genomic_DNA"/>
</dbReference>
<feature type="non-terminal residue" evidence="12">
    <location>
        <position position="1"/>
    </location>
</feature>
<evidence type="ECO:0000256" key="5">
    <source>
        <dbReference type="ARBA" id="ARBA00022540"/>
    </source>
</evidence>
<evidence type="ECO:0000256" key="1">
    <source>
        <dbReference type="ARBA" id="ARBA00004556"/>
    </source>
</evidence>
<organism evidence="12 13">
    <name type="scientific">Paramuricea clavata</name>
    <name type="common">Red gorgonian</name>
    <name type="synonym">Violescent sea-whip</name>
    <dbReference type="NCBI Taxonomy" id="317549"/>
    <lineage>
        <taxon>Eukaryota</taxon>
        <taxon>Metazoa</taxon>
        <taxon>Cnidaria</taxon>
        <taxon>Anthozoa</taxon>
        <taxon>Octocorallia</taxon>
        <taxon>Malacalcyonacea</taxon>
        <taxon>Plexauridae</taxon>
        <taxon>Paramuricea</taxon>
    </lineage>
</organism>
<keyword evidence="9" id="KW-0007">Acetylation</keyword>
<feature type="compositionally biased region" description="Basic and acidic residues" evidence="11">
    <location>
        <begin position="127"/>
        <end position="140"/>
    </location>
</feature>
<feature type="region of interest" description="Disordered" evidence="11">
    <location>
        <begin position="1"/>
        <end position="52"/>
    </location>
</feature>
<comment type="caution">
    <text evidence="12">The sequence shown here is derived from an EMBL/GenBank/DDBJ whole genome shotgun (WGS) entry which is preliminary data.</text>
</comment>
<keyword evidence="6" id="KW-0597">Phosphoprotein</keyword>
<keyword evidence="7" id="KW-0694">RNA-binding</keyword>
<proteinExistence type="predicted"/>
<evidence type="ECO:0000313" key="12">
    <source>
        <dbReference type="EMBL" id="CAB4002343.1"/>
    </source>
</evidence>
<keyword evidence="4" id="KW-0963">Cytoplasm</keyword>
<feature type="region of interest" description="Disordered" evidence="11">
    <location>
        <begin position="127"/>
        <end position="233"/>
    </location>
</feature>
<dbReference type="GO" id="GO:0048471">
    <property type="term" value="C:perinuclear region of cytoplasm"/>
    <property type="evidence" value="ECO:0007669"/>
    <property type="project" value="UniProtKB-SubCell"/>
</dbReference>
<dbReference type="InterPro" id="IPR000504">
    <property type="entry name" value="RRM_dom"/>
</dbReference>
<dbReference type="GO" id="GO:0003723">
    <property type="term" value="F:RNA binding"/>
    <property type="evidence" value="ECO:0007669"/>
    <property type="project" value="UniProtKB-UniRule"/>
</dbReference>
<feature type="compositionally biased region" description="Gly residues" evidence="11">
    <location>
        <begin position="28"/>
        <end position="44"/>
    </location>
</feature>
<dbReference type="InterPro" id="IPR034229">
    <property type="entry name" value="eIF4H_RRM"/>
</dbReference>
<dbReference type="CDD" id="cd12401">
    <property type="entry name" value="RRM_eIF4H"/>
    <property type="match status" value="1"/>
</dbReference>
<dbReference type="InterPro" id="IPR012677">
    <property type="entry name" value="Nucleotide-bd_a/b_plait_sf"/>
</dbReference>
<dbReference type="SUPFAM" id="SSF54928">
    <property type="entry name" value="RNA-binding domain, RBD"/>
    <property type="match status" value="1"/>
</dbReference>
<evidence type="ECO:0000256" key="6">
    <source>
        <dbReference type="ARBA" id="ARBA00022553"/>
    </source>
</evidence>
<evidence type="ECO:0000313" key="13">
    <source>
        <dbReference type="Proteomes" id="UP001152795"/>
    </source>
</evidence>
<feature type="compositionally biased region" description="Basic and acidic residues" evidence="11">
    <location>
        <begin position="253"/>
        <end position="279"/>
    </location>
</feature>
<dbReference type="PANTHER" id="PTHR23236:SF11">
    <property type="entry name" value="EUKARYOTIC TRANSLATION INITIATION FACTOR 4H"/>
    <property type="match status" value="1"/>
</dbReference>
<feature type="region of interest" description="Disordered" evidence="11">
    <location>
        <begin position="247"/>
        <end position="279"/>
    </location>
</feature>
<evidence type="ECO:0000256" key="3">
    <source>
        <dbReference type="ARBA" id="ARBA00022481"/>
    </source>
</evidence>
<reference evidence="12" key="1">
    <citation type="submission" date="2020-04" db="EMBL/GenBank/DDBJ databases">
        <authorList>
            <person name="Alioto T."/>
            <person name="Alioto T."/>
            <person name="Gomez Garrido J."/>
        </authorList>
    </citation>
    <scope>NUCLEOTIDE SEQUENCE</scope>
    <source>
        <strain evidence="12">A484AB</strain>
    </source>
</reference>
<keyword evidence="3" id="KW-0488">Methylation</keyword>
<evidence type="ECO:0000256" key="4">
    <source>
        <dbReference type="ARBA" id="ARBA00022490"/>
    </source>
</evidence>
<dbReference type="Gene3D" id="3.30.70.330">
    <property type="match status" value="1"/>
</dbReference>
<sequence length="279" mass="30795">DNFYGGGGGGGGDWNRQNRRGYRDDRGYGGGGGGYGGGGYGGGRSPKIPDEPPFTAFVGGLPDGTVQGDIDRIFENLNIKSVRIVRDRETDKFKGFCYVEFEDQKSLIEALEYNSAEYGDRPLRVDVAEGRNKDRGDRGRGRGGFRGGRGGDRGRPQGDRGQNNFRDGGRDQGRGGYDRGGYDRGRYDGGRGGRQHGRRDNRGPPMPYENFPEPSEESASERPRLKLLPRTVKDPVNEIADSMQQAKIFGGAKPRDEKQYVQKQAEIEKKRKESESSDN</sequence>
<dbReference type="Proteomes" id="UP001152795">
    <property type="component" value="Unassembled WGS sequence"/>
</dbReference>
<dbReference type="PANTHER" id="PTHR23236">
    <property type="entry name" value="EUKARYOTIC TRANSLATION INITIATION FACTOR 4B/4H"/>
    <property type="match status" value="1"/>
</dbReference>
<keyword evidence="5 12" id="KW-0396">Initiation factor</keyword>
<dbReference type="OrthoDB" id="48651at2759"/>
<accession>A0A6S7HGI3</accession>
<comment type="subcellular location">
    <subcellularLocation>
        <location evidence="1">Cytoplasm</location>
        <location evidence="1">Perinuclear region</location>
    </subcellularLocation>
</comment>
<feature type="compositionally biased region" description="Basic and acidic residues" evidence="11">
    <location>
        <begin position="167"/>
        <end position="191"/>
    </location>
</feature>
<evidence type="ECO:0000256" key="9">
    <source>
        <dbReference type="ARBA" id="ARBA00022990"/>
    </source>
</evidence>
<evidence type="ECO:0000256" key="11">
    <source>
        <dbReference type="SAM" id="MobiDB-lite"/>
    </source>
</evidence>
<feature type="compositionally biased region" description="Basic and acidic residues" evidence="11">
    <location>
        <begin position="149"/>
        <end position="158"/>
    </location>
</feature>
<protein>
    <recommendedName>
        <fullName evidence="2">Eukaryotic translation initiation factor 4H</fullName>
    </recommendedName>
</protein>
<dbReference type="SMART" id="SM00360">
    <property type="entry name" value="RRM"/>
    <property type="match status" value="1"/>
</dbReference>
<feature type="compositionally biased region" description="Gly residues" evidence="11">
    <location>
        <begin position="1"/>
        <end position="13"/>
    </location>
</feature>
<gene>
    <name evidence="12" type="ORF">PACLA_8A005329</name>
</gene>
<comment type="function">
    <text evidence="10">Stimulates the RNA helicase activity of EIF4A in the translation initiation complex. Binds weakly mRNA.</text>
</comment>
<keyword evidence="8" id="KW-0648">Protein biosynthesis</keyword>
<evidence type="ECO:0000256" key="2">
    <source>
        <dbReference type="ARBA" id="ARBA00013856"/>
    </source>
</evidence>
<dbReference type="GO" id="GO:0003743">
    <property type="term" value="F:translation initiation factor activity"/>
    <property type="evidence" value="ECO:0007669"/>
    <property type="project" value="UniProtKB-KW"/>
</dbReference>
<dbReference type="Pfam" id="PF00076">
    <property type="entry name" value="RRM_1"/>
    <property type="match status" value="1"/>
</dbReference>
<dbReference type="AlphaFoldDB" id="A0A6S7HGI3"/>
<dbReference type="InterPro" id="IPR035979">
    <property type="entry name" value="RBD_domain_sf"/>
</dbReference>
<dbReference type="PROSITE" id="PS50102">
    <property type="entry name" value="RRM"/>
    <property type="match status" value="1"/>
</dbReference>
<evidence type="ECO:0000256" key="7">
    <source>
        <dbReference type="ARBA" id="ARBA00022884"/>
    </source>
</evidence>
<name>A0A6S7HGI3_PARCT</name>
<evidence type="ECO:0000256" key="8">
    <source>
        <dbReference type="ARBA" id="ARBA00022917"/>
    </source>
</evidence>
<keyword evidence="13" id="KW-1185">Reference proteome</keyword>
<evidence type="ECO:0000256" key="10">
    <source>
        <dbReference type="ARBA" id="ARBA00025462"/>
    </source>
</evidence>